<feature type="compositionally biased region" description="Polar residues" evidence="6">
    <location>
        <begin position="347"/>
        <end position="358"/>
    </location>
</feature>
<dbReference type="InterPro" id="IPR000719">
    <property type="entry name" value="Prot_kinase_dom"/>
</dbReference>
<dbReference type="SUPFAM" id="SSF56112">
    <property type="entry name" value="Protein kinase-like (PK-like)"/>
    <property type="match status" value="1"/>
</dbReference>
<reference evidence="8 9" key="1">
    <citation type="journal article" date="2023" name="Elife">
        <title>Identification of key yeast species and microbe-microbe interactions impacting larval growth of Drosophila in the wild.</title>
        <authorList>
            <person name="Mure A."/>
            <person name="Sugiura Y."/>
            <person name="Maeda R."/>
            <person name="Honda K."/>
            <person name="Sakurai N."/>
            <person name="Takahashi Y."/>
            <person name="Watada M."/>
            <person name="Katoh T."/>
            <person name="Gotoh A."/>
            <person name="Gotoh Y."/>
            <person name="Taniguchi I."/>
            <person name="Nakamura K."/>
            <person name="Hayashi T."/>
            <person name="Katayama T."/>
            <person name="Uemura T."/>
            <person name="Hattori Y."/>
        </authorList>
    </citation>
    <scope>NUCLEOTIDE SEQUENCE [LARGE SCALE GENOMIC DNA]</scope>
    <source>
        <strain evidence="8 9">KH-74</strain>
    </source>
</reference>
<evidence type="ECO:0000256" key="3">
    <source>
        <dbReference type="ARBA" id="ARBA00022741"/>
    </source>
</evidence>
<protein>
    <recommendedName>
        <fullName evidence="1">non-specific serine/threonine protein kinase</fullName>
        <ecNumber evidence="1">2.7.11.1</ecNumber>
    </recommendedName>
</protein>
<dbReference type="GO" id="GO:0005829">
    <property type="term" value="C:cytosol"/>
    <property type="evidence" value="ECO:0007669"/>
    <property type="project" value="TreeGrafter"/>
</dbReference>
<dbReference type="InterPro" id="IPR008271">
    <property type="entry name" value="Ser/Thr_kinase_AS"/>
</dbReference>
<evidence type="ECO:0000256" key="2">
    <source>
        <dbReference type="ARBA" id="ARBA00022679"/>
    </source>
</evidence>
<dbReference type="GO" id="GO:0016020">
    <property type="term" value="C:membrane"/>
    <property type="evidence" value="ECO:0007669"/>
    <property type="project" value="TreeGrafter"/>
</dbReference>
<feature type="region of interest" description="Disordered" evidence="6">
    <location>
        <begin position="865"/>
        <end position="884"/>
    </location>
</feature>
<evidence type="ECO:0000256" key="1">
    <source>
        <dbReference type="ARBA" id="ARBA00012513"/>
    </source>
</evidence>
<comment type="caution">
    <text evidence="8">The sequence shown here is derived from an EMBL/GenBank/DDBJ whole genome shotgun (WGS) entry which is preliminary data.</text>
</comment>
<evidence type="ECO:0000256" key="6">
    <source>
        <dbReference type="SAM" id="MobiDB-lite"/>
    </source>
</evidence>
<feature type="domain" description="Protein kinase" evidence="7">
    <location>
        <begin position="18"/>
        <end position="328"/>
    </location>
</feature>
<keyword evidence="2" id="KW-0808">Transferase</keyword>
<dbReference type="GO" id="GO:0005524">
    <property type="term" value="F:ATP binding"/>
    <property type="evidence" value="ECO:0007669"/>
    <property type="project" value="UniProtKB-KW"/>
</dbReference>
<dbReference type="AlphaFoldDB" id="A0AAV5RSC1"/>
<dbReference type="PROSITE" id="PS00108">
    <property type="entry name" value="PROTEIN_KINASE_ST"/>
    <property type="match status" value="1"/>
</dbReference>
<evidence type="ECO:0000256" key="4">
    <source>
        <dbReference type="ARBA" id="ARBA00022777"/>
    </source>
</evidence>
<dbReference type="GO" id="GO:0004674">
    <property type="term" value="F:protein serine/threonine kinase activity"/>
    <property type="evidence" value="ECO:0007669"/>
    <property type="project" value="UniProtKB-KW"/>
</dbReference>
<feature type="compositionally biased region" description="Acidic residues" evidence="6">
    <location>
        <begin position="905"/>
        <end position="916"/>
    </location>
</feature>
<dbReference type="InterPro" id="IPR011009">
    <property type="entry name" value="Kinase-like_dom_sf"/>
</dbReference>
<dbReference type="InterPro" id="IPR045269">
    <property type="entry name" value="Atg1-like"/>
</dbReference>
<accession>A0AAV5RSC1</accession>
<gene>
    <name evidence="8" type="ORF">DAKH74_006820</name>
</gene>
<keyword evidence="9" id="KW-1185">Reference proteome</keyword>
<evidence type="ECO:0000313" key="9">
    <source>
        <dbReference type="Proteomes" id="UP001377567"/>
    </source>
</evidence>
<dbReference type="GO" id="GO:0005776">
    <property type="term" value="C:autophagosome"/>
    <property type="evidence" value="ECO:0007669"/>
    <property type="project" value="TreeGrafter"/>
</dbReference>
<organism evidence="8 9">
    <name type="scientific">Maudiozyma humilis</name>
    <name type="common">Sour dough yeast</name>
    <name type="synonym">Kazachstania humilis</name>
    <dbReference type="NCBI Taxonomy" id="51915"/>
    <lineage>
        <taxon>Eukaryota</taxon>
        <taxon>Fungi</taxon>
        <taxon>Dikarya</taxon>
        <taxon>Ascomycota</taxon>
        <taxon>Saccharomycotina</taxon>
        <taxon>Saccharomycetes</taxon>
        <taxon>Saccharomycetales</taxon>
        <taxon>Saccharomycetaceae</taxon>
        <taxon>Maudiozyma</taxon>
    </lineage>
</organism>
<dbReference type="Pfam" id="PF00069">
    <property type="entry name" value="Pkinase"/>
    <property type="match status" value="1"/>
</dbReference>
<dbReference type="Gene3D" id="1.10.510.10">
    <property type="entry name" value="Transferase(Phosphotransferase) domain 1"/>
    <property type="match status" value="1"/>
</dbReference>
<evidence type="ECO:0000256" key="5">
    <source>
        <dbReference type="ARBA" id="ARBA00022840"/>
    </source>
</evidence>
<feature type="region of interest" description="Disordered" evidence="6">
    <location>
        <begin position="905"/>
        <end position="940"/>
    </location>
</feature>
<keyword evidence="5" id="KW-0067">ATP-binding</keyword>
<dbReference type="EC" id="2.7.11.1" evidence="1"/>
<proteinExistence type="predicted"/>
<dbReference type="PANTHER" id="PTHR24348:SF22">
    <property type="entry name" value="NON-SPECIFIC SERINE_THREONINE PROTEIN KINASE"/>
    <property type="match status" value="1"/>
</dbReference>
<keyword evidence="8" id="KW-0723">Serine/threonine-protein kinase</keyword>
<dbReference type="Gene3D" id="3.30.200.20">
    <property type="entry name" value="Phosphorylase Kinase, domain 1"/>
    <property type="match status" value="1"/>
</dbReference>
<dbReference type="GO" id="GO:0000407">
    <property type="term" value="C:phagophore assembly site"/>
    <property type="evidence" value="ECO:0007669"/>
    <property type="project" value="TreeGrafter"/>
</dbReference>
<sequence length="979" mass="111944">MSLDYELYKEGGILNDRYQKVDDISEGSYGYVSLAKDLKLKKLVAIKYIYKLDNDDGSNNNSRGSVNSYDNSEDKKHDLEEQLNVQNKKSLISDAVKSRFSNNVCFEAMYEVDIQTKVGKHKNIAELLDFFDSYIIMEYCTGGDLYEAIKDDIVPKRTKSITYIISQIMDGIEFVHNKGIYHRDMKPENILITGIDWTIKITDWGLATTDEKSMDRNVGSERYMAPELFESNLDIKERKEPYDCSKVDLWAMGIVFLNIVFHKNPFSVADQTDKSFCYFAANREALFDVFSSMTYDFFQVLRYSLTMDPTNRDLSKMREELLNLSEYTFDDEYYNTQEDEYDIPMSSDASSKMTISTASTPPPSEPKVLPPSSAPIGLPTPVTSSKPPPHIKNDNFEVQEESTQTSDEEQHFKRPLEIPKFKITEKNRNVPNNQSTHYATMKYGDSNYHTKYSKYSSSNDEDDVRERAKSVPKIKYNRRPRVKNNHHQHNSPNGYGYNNRGHYNNHNKAFRMRHRNKSKIIKHSRKPLGIPTPDRHINTYIHDYRAKEDESFNASDFFTPPSVQHRYMEGIFDSKNRYHRQQYKNNHLNVHNNNNNSNATNAANYSKSWNNKNTKFRRPSTTGNQAFSTNYNSGNRSRHSFHSTAMPSGTAFKRNQVQHSPGSYIPPNARNVYSTSSSAGIYSTSPHIPNISSVLDEPNDYNDTPSRYNNGPVLSHGNDDGEHDLDDALFSLDDGDHDYVNAMSNMSLNDNRGQVPQNTNMNRLTVNIPDTRMTQAGATANGDLPDLLKSPVTSSASLNTQGLGLNNNMNNQLHRIQKELSSQPIDMSHKSNVYVPPHHRRRSNYSTNEAVLSVSPNSINIQRAQPTVSQSFTKPSINISNPSATVAVQDEDVFRYDDNDALVFEDDDDLDTTQEDDGSHSRGGRKSFGPYQIYDDDNEHNSRVNAYVSNRRKSSMQDEVVGSLEQYKNNWLMLQQQQD</sequence>
<feature type="compositionally biased region" description="Pro residues" evidence="6">
    <location>
        <begin position="360"/>
        <end position="373"/>
    </location>
</feature>
<dbReference type="Proteomes" id="UP001377567">
    <property type="component" value="Unassembled WGS sequence"/>
</dbReference>
<keyword evidence="3" id="KW-0547">Nucleotide-binding</keyword>
<evidence type="ECO:0000313" key="8">
    <source>
        <dbReference type="EMBL" id="GMM54066.1"/>
    </source>
</evidence>
<dbReference type="GO" id="GO:0000045">
    <property type="term" value="P:autophagosome assembly"/>
    <property type="evidence" value="ECO:0007669"/>
    <property type="project" value="TreeGrafter"/>
</dbReference>
<name>A0AAV5RSC1_MAUHU</name>
<keyword evidence="4 8" id="KW-0418">Kinase</keyword>
<dbReference type="GO" id="GO:0010506">
    <property type="term" value="P:regulation of autophagy"/>
    <property type="evidence" value="ECO:0007669"/>
    <property type="project" value="InterPro"/>
</dbReference>
<feature type="region of interest" description="Disordered" evidence="6">
    <location>
        <begin position="346"/>
        <end position="411"/>
    </location>
</feature>
<evidence type="ECO:0000259" key="7">
    <source>
        <dbReference type="PROSITE" id="PS50011"/>
    </source>
</evidence>
<dbReference type="FunFam" id="1.10.510.10:FF:000942">
    <property type="entry name" value="Serine/threonine-protein kinase KSP1"/>
    <property type="match status" value="1"/>
</dbReference>
<dbReference type="PROSITE" id="PS50011">
    <property type="entry name" value="PROTEIN_KINASE_DOM"/>
    <property type="match status" value="1"/>
</dbReference>
<feature type="region of interest" description="Disordered" evidence="6">
    <location>
        <begin position="691"/>
        <end position="727"/>
    </location>
</feature>
<dbReference type="PANTHER" id="PTHR24348">
    <property type="entry name" value="SERINE/THREONINE-PROTEIN KINASE UNC-51-RELATED"/>
    <property type="match status" value="1"/>
</dbReference>
<dbReference type="EMBL" id="BTGD01000001">
    <property type="protein sequence ID" value="GMM54066.1"/>
    <property type="molecule type" value="Genomic_DNA"/>
</dbReference>
<dbReference type="SMART" id="SM00220">
    <property type="entry name" value="S_TKc"/>
    <property type="match status" value="1"/>
</dbReference>